<evidence type="ECO:0000256" key="2">
    <source>
        <dbReference type="ARBA" id="ARBA00022723"/>
    </source>
</evidence>
<dbReference type="Pfam" id="PF23500">
    <property type="entry name" value="DUF7133"/>
    <property type="match status" value="1"/>
</dbReference>
<dbReference type="PANTHER" id="PTHR33546">
    <property type="entry name" value="LARGE, MULTIFUNCTIONAL SECRETED PROTEIN-RELATED"/>
    <property type="match status" value="1"/>
</dbReference>
<evidence type="ECO:0000313" key="7">
    <source>
        <dbReference type="EMBL" id="QEH35651.1"/>
    </source>
</evidence>
<dbReference type="SUPFAM" id="SSF48371">
    <property type="entry name" value="ARM repeat"/>
    <property type="match status" value="1"/>
</dbReference>
<dbReference type="GO" id="GO:0009055">
    <property type="term" value="F:electron transfer activity"/>
    <property type="evidence" value="ECO:0007669"/>
    <property type="project" value="InterPro"/>
</dbReference>
<evidence type="ECO:0000313" key="8">
    <source>
        <dbReference type="Proteomes" id="UP000324233"/>
    </source>
</evidence>
<dbReference type="SUPFAM" id="SSF46626">
    <property type="entry name" value="Cytochrome c"/>
    <property type="match status" value="1"/>
</dbReference>
<evidence type="ECO:0000256" key="3">
    <source>
        <dbReference type="ARBA" id="ARBA00023004"/>
    </source>
</evidence>
<dbReference type="AlphaFoldDB" id="A0A5B9W6P6"/>
<dbReference type="SUPFAM" id="SSF50952">
    <property type="entry name" value="Soluble quinoprotein glucose dehydrogenase"/>
    <property type="match status" value="1"/>
</dbReference>
<evidence type="ECO:0000256" key="1">
    <source>
        <dbReference type="ARBA" id="ARBA00022617"/>
    </source>
</evidence>
<dbReference type="EMBL" id="CP042997">
    <property type="protein sequence ID" value="QEH35651.1"/>
    <property type="molecule type" value="Genomic_DNA"/>
</dbReference>
<gene>
    <name evidence="7" type="ORF">OJF2_42060</name>
</gene>
<keyword evidence="8" id="KW-1185">Reference proteome</keyword>
<name>A0A5B9W6P6_9BACT</name>
<protein>
    <submittedName>
        <fullName evidence="7">Cytochrome c</fullName>
    </submittedName>
</protein>
<dbReference type="InterPro" id="IPR013428">
    <property type="entry name" value="Membrane-bound_put_N"/>
</dbReference>
<dbReference type="Proteomes" id="UP000324233">
    <property type="component" value="Chromosome"/>
</dbReference>
<dbReference type="InterPro" id="IPR009056">
    <property type="entry name" value="Cyt_c-like_dom"/>
</dbReference>
<dbReference type="GO" id="GO:0020037">
    <property type="term" value="F:heme binding"/>
    <property type="evidence" value="ECO:0007669"/>
    <property type="project" value="InterPro"/>
</dbReference>
<dbReference type="KEGG" id="agv:OJF2_42060"/>
<dbReference type="InterPro" id="IPR016024">
    <property type="entry name" value="ARM-type_fold"/>
</dbReference>
<sequence length="1038" mass="109726">MLHHRGPLRPPVRTGRDAGQAILDSPPEGGLRVAVAERSDATFGGQSRRPKPCSMPRRSRGVAFGSAPATRACESLARLALVATFLAVLIAPRALADKAPTPDESRAAMRLADPSLAIELVAAEPDVSAPVAMAWDEHGAMYVVEMTDYPISPDGGRVKRLEDRDGDGRYERVTTFADGLHWPSGVLPWNGGILVTAAPDLLFFKDTDGDGRADVRTVILTGFFEGNQQLRVNSPTWGMDNRVYLANGRSGGSVRRPGEPDSKAVPILRNDLRVDPATGRAQAVAGFSQFGLPRDDWGDRFPSWNTVPIRHVVLEPGEVGPSANTVADILDLSDGGRVYSIAPAQKRFNVETVAFFNATCGPTIERGGLLGDAYRGDAFFCEPLTSLVQRRKLVPDGPTYIARRAPGEADREFLASAHPWFRPVNLATGPDGALYVADFCRAWVEHPDFVPEGQRKSVDFREGFEHGRIWRVAPRGSEPGPPAAKPGSADAAGLVALLESPNGWCRDTAQRLLVERRDLATVPALRRLAAASKLPLARAHALWTLRGLDALDDETLRAALRDDSPRVREQAARLVADSARQPSFASELAAIADDADARVRLRAVVALAKLDTDLERDALARVAARDAESPWAAAAILGALESSPGKFLDILATRQPGWLARPTDAQLGFLASLGAQIGASADRALVADALARAAAAPAEAAGFALLQGIARGQARAGSKAFAWPSLEPASPPLRQSVRRLLDAAAAKAKDPAAPLPARDRALAAILAARDPAARGLIPILVNADQPATLQSAAARAVASAGDPALADALLSRWDDLSLATRRVLLGALSGSPALAGRLVEAVASKRLEASEIDPGTRDALRRLADPALAKRLAGVFPAAGADRRAVLERYAPALSAGSPDPARGRELFAKNCQTCHTRGGGAKVGPDLLSVAGRPPADLMVAILDPSREVAPDGVAVVVATARGDTLTGLLVEETPSSLRLRRAEGLEDVIPRADVEALRSTGRSLMPDGLEQNLTPADLADLIAYLKSPEPPAGAGR</sequence>
<accession>A0A5B9W6P6</accession>
<evidence type="ECO:0000256" key="5">
    <source>
        <dbReference type="SAM" id="MobiDB-lite"/>
    </source>
</evidence>
<feature type="region of interest" description="Disordered" evidence="5">
    <location>
        <begin position="1"/>
        <end position="61"/>
    </location>
</feature>
<dbReference type="RefSeq" id="WP_148595430.1">
    <property type="nucleotide sequence ID" value="NZ_CP042997.1"/>
</dbReference>
<dbReference type="InterPro" id="IPR011041">
    <property type="entry name" value="Quinoprot_gluc/sorb_DH_b-prop"/>
</dbReference>
<proteinExistence type="predicted"/>
<dbReference type="Gene3D" id="1.25.10.10">
    <property type="entry name" value="Leucine-rich Repeat Variant"/>
    <property type="match status" value="1"/>
</dbReference>
<keyword evidence="3 4" id="KW-0408">Iron</keyword>
<reference evidence="7 8" key="1">
    <citation type="submission" date="2019-08" db="EMBL/GenBank/DDBJ databases">
        <title>Deep-cultivation of Planctomycetes and their phenomic and genomic characterization uncovers novel biology.</title>
        <authorList>
            <person name="Wiegand S."/>
            <person name="Jogler M."/>
            <person name="Boedeker C."/>
            <person name="Pinto D."/>
            <person name="Vollmers J."/>
            <person name="Rivas-Marin E."/>
            <person name="Kohn T."/>
            <person name="Peeters S.H."/>
            <person name="Heuer A."/>
            <person name="Rast P."/>
            <person name="Oberbeckmann S."/>
            <person name="Bunk B."/>
            <person name="Jeske O."/>
            <person name="Meyerdierks A."/>
            <person name="Storesund J.E."/>
            <person name="Kallscheuer N."/>
            <person name="Luecker S."/>
            <person name="Lage O.M."/>
            <person name="Pohl T."/>
            <person name="Merkel B.J."/>
            <person name="Hornburger P."/>
            <person name="Mueller R.-W."/>
            <person name="Bruemmer F."/>
            <person name="Labrenz M."/>
            <person name="Spormann A.M."/>
            <person name="Op den Camp H."/>
            <person name="Overmann J."/>
            <person name="Amann R."/>
            <person name="Jetten M.S.M."/>
            <person name="Mascher T."/>
            <person name="Medema M.H."/>
            <person name="Devos D.P."/>
            <person name="Kaster A.-K."/>
            <person name="Ovreas L."/>
            <person name="Rohde M."/>
            <person name="Galperin M.Y."/>
            <person name="Jogler C."/>
        </authorList>
    </citation>
    <scope>NUCLEOTIDE SEQUENCE [LARGE SCALE GENOMIC DNA]</scope>
    <source>
        <strain evidence="7 8">OJF2</strain>
    </source>
</reference>
<dbReference type="InterPro" id="IPR011989">
    <property type="entry name" value="ARM-like"/>
</dbReference>
<dbReference type="InterPro" id="IPR055557">
    <property type="entry name" value="DUF7133"/>
</dbReference>
<dbReference type="InterPro" id="IPR036909">
    <property type="entry name" value="Cyt_c-like_dom_sf"/>
</dbReference>
<keyword evidence="1 4" id="KW-0349">Heme</keyword>
<dbReference type="Pfam" id="PF13442">
    <property type="entry name" value="Cytochrome_CBB3"/>
    <property type="match status" value="1"/>
</dbReference>
<evidence type="ECO:0000256" key="4">
    <source>
        <dbReference type="PROSITE-ProRule" id="PRU00433"/>
    </source>
</evidence>
<dbReference type="GO" id="GO:0046872">
    <property type="term" value="F:metal ion binding"/>
    <property type="evidence" value="ECO:0007669"/>
    <property type="project" value="UniProtKB-KW"/>
</dbReference>
<evidence type="ECO:0000259" key="6">
    <source>
        <dbReference type="PROSITE" id="PS51007"/>
    </source>
</evidence>
<dbReference type="OrthoDB" id="230287at2"/>
<organism evidence="7 8">
    <name type="scientific">Aquisphaera giovannonii</name>
    <dbReference type="NCBI Taxonomy" id="406548"/>
    <lineage>
        <taxon>Bacteria</taxon>
        <taxon>Pseudomonadati</taxon>
        <taxon>Planctomycetota</taxon>
        <taxon>Planctomycetia</taxon>
        <taxon>Isosphaerales</taxon>
        <taxon>Isosphaeraceae</taxon>
        <taxon>Aquisphaera</taxon>
    </lineage>
</organism>
<dbReference type="PROSITE" id="PS51007">
    <property type="entry name" value="CYTC"/>
    <property type="match status" value="1"/>
</dbReference>
<dbReference type="NCBIfam" id="TIGR02604">
    <property type="entry name" value="Piru_Ver_Nterm"/>
    <property type="match status" value="1"/>
</dbReference>
<dbReference type="InterPro" id="IPR013427">
    <property type="entry name" value="Haem-bd_dom_put"/>
</dbReference>
<dbReference type="NCBIfam" id="TIGR02603">
    <property type="entry name" value="CxxCH_TIGR02603"/>
    <property type="match status" value="1"/>
</dbReference>
<feature type="domain" description="Cytochrome c" evidence="6">
    <location>
        <begin position="899"/>
        <end position="1031"/>
    </location>
</feature>
<dbReference type="PANTHER" id="PTHR33546:SF1">
    <property type="entry name" value="LARGE, MULTIFUNCTIONAL SECRETED PROTEIN"/>
    <property type="match status" value="1"/>
</dbReference>
<keyword evidence="2 4" id="KW-0479">Metal-binding</keyword>
<dbReference type="Gene3D" id="1.10.760.10">
    <property type="entry name" value="Cytochrome c-like domain"/>
    <property type="match status" value="1"/>
</dbReference>